<dbReference type="AlphaFoldDB" id="A0A2S9WRB3"/>
<dbReference type="Proteomes" id="UP000239532">
    <property type="component" value="Unassembled WGS sequence"/>
</dbReference>
<protein>
    <submittedName>
        <fullName evidence="1">Uncharacterized protein</fullName>
    </submittedName>
</protein>
<dbReference type="EMBL" id="MQUC01000003">
    <property type="protein sequence ID" value="PRP66022.1"/>
    <property type="molecule type" value="Genomic_DNA"/>
</dbReference>
<sequence length="382" mass="44270">MTDTVYKPGIDKLNLLSTHPFGIYISRISQNFKKEPVSDVTMRLQQQSGNVFQPELKAYLPEDPSIREDFSNTTWFFRIFDFQDQETTPAQIFDFEFDAVLKVYRVDLEIPINAKSELQIGLRGFTAVKGNYPFSYFSSDSSIEWFHSNVAGGEDAFGRRFYGLNQVNFEYIDARGRELSMQHGELFLGGMEAAYHYYPKVDWLERKQIYANLALHSGWNITRFNRSVDAGVSADLLKEWNMKNGNFWKLGIGGSVLRRNLLEFDQNVDLGNNDFLGSGEIMVEWTDITDRGNYNSLGLNYQEQTRYRKKAEEDYFYLEGDWSSINAGWHNAFTTLLESLSSWTLHYTHGRERIQYLVYVKEDLKVNNAPDLESGIGVRFKL</sequence>
<keyword evidence="2" id="KW-1185">Reference proteome</keyword>
<evidence type="ECO:0000313" key="2">
    <source>
        <dbReference type="Proteomes" id="UP000239532"/>
    </source>
</evidence>
<accession>A0A2S9WRB3</accession>
<reference evidence="1 2" key="1">
    <citation type="submission" date="2016-11" db="EMBL/GenBank/DDBJ databases">
        <title>Trade-off between light-utilization and light-protection in marine flavobacteria.</title>
        <authorList>
            <person name="Kumagai Y."/>
        </authorList>
    </citation>
    <scope>NUCLEOTIDE SEQUENCE [LARGE SCALE GENOMIC DNA]</scope>
    <source>
        <strain evidence="1 2">JCM 17109</strain>
    </source>
</reference>
<gene>
    <name evidence="1" type="ORF">BST86_02455</name>
</gene>
<comment type="caution">
    <text evidence="1">The sequence shown here is derived from an EMBL/GenBank/DDBJ whole genome shotgun (WGS) entry which is preliminary data.</text>
</comment>
<proteinExistence type="predicted"/>
<organism evidence="1 2">
    <name type="scientific">Nonlabens agnitus</name>
    <dbReference type="NCBI Taxonomy" id="870484"/>
    <lineage>
        <taxon>Bacteria</taxon>
        <taxon>Pseudomonadati</taxon>
        <taxon>Bacteroidota</taxon>
        <taxon>Flavobacteriia</taxon>
        <taxon>Flavobacteriales</taxon>
        <taxon>Flavobacteriaceae</taxon>
        <taxon>Nonlabens</taxon>
    </lineage>
</organism>
<evidence type="ECO:0000313" key="1">
    <source>
        <dbReference type="EMBL" id="PRP66022.1"/>
    </source>
</evidence>
<name>A0A2S9WRB3_9FLAO</name>